<name>A0A9Q0M1Q8_BLOTA</name>
<comment type="caution">
    <text evidence="14">The sequence shown here is derived from an EMBL/GenBank/DDBJ whole genome shotgun (WGS) entry which is preliminary data.</text>
</comment>
<keyword evidence="3 12" id="KW-0436">Ligase</keyword>
<keyword evidence="4 12" id="KW-0547">Nucleotide-binding</keyword>
<evidence type="ECO:0000256" key="10">
    <source>
        <dbReference type="ARBA" id="ARBA00049339"/>
    </source>
</evidence>
<dbReference type="InterPro" id="IPR008909">
    <property type="entry name" value="DALR_anticod-bd"/>
</dbReference>
<sequence>MVLRIKRQILSQFRQLGLHFEPSTLRVLPPSEALNVAGELLSELSQDLSKLTSHYRRQDEIEFGNENYCKKIIVEYSSPNIAKPFHVGNLRSTIIGNCVANLLKFKGHNVIRMNYLGDWGTQFGILSLAFDNYGDEEQLKKDPLKHLFEVYVKGNREIESNQSWREMAKERFSQLEFKTDSKVLEQWNRFRDLSLHELKSLYHRLGITFDFYASESMYCDSSHDIVNVLQNRGLLEESDDGALLASVPDYENSSQTIRVPLIKNDGSTLYLSRDIAAALHRQEQYQFDRMYYVVDSSQSKHFNNLKSIISALGNPIYKEMKHLKFGRILGMSTRKGEAIFLEDVLNEAKGRALEAIRNSPNTKIDKDQFDKVSDILGVSAIIIHDFANRRLKEYRFNWNKALRMNGDTGISLQYTHARLCNLAKNCEIEINPNCDIFVSAIDTLEGRILINQLAMFHQVIEQTYEMLEPNVLTCYLFDLKAAINRANQELTIKGEKMEIAQTRLLLFNCARNVLSTCLRLLGLYPLQSM</sequence>
<dbReference type="SUPFAM" id="SSF47323">
    <property type="entry name" value="Anticodon-binding domain of a subclass of class I aminoacyl-tRNA synthetases"/>
    <property type="match status" value="1"/>
</dbReference>
<evidence type="ECO:0000256" key="2">
    <source>
        <dbReference type="ARBA" id="ARBA00012837"/>
    </source>
</evidence>
<dbReference type="GO" id="GO:0006420">
    <property type="term" value="P:arginyl-tRNA aminoacylation"/>
    <property type="evidence" value="ECO:0007669"/>
    <property type="project" value="InterPro"/>
</dbReference>
<dbReference type="PRINTS" id="PR01038">
    <property type="entry name" value="TRNASYNTHARG"/>
</dbReference>
<comment type="similarity">
    <text evidence="1 12">Belongs to the class-I aminoacyl-tRNA synthetase family.</text>
</comment>
<evidence type="ECO:0000256" key="12">
    <source>
        <dbReference type="RuleBase" id="RU363038"/>
    </source>
</evidence>
<dbReference type="Gene3D" id="3.40.50.620">
    <property type="entry name" value="HUPs"/>
    <property type="match status" value="1"/>
</dbReference>
<evidence type="ECO:0000256" key="8">
    <source>
        <dbReference type="ARBA" id="ARBA00033033"/>
    </source>
</evidence>
<dbReference type="NCBIfam" id="TIGR00456">
    <property type="entry name" value="argS"/>
    <property type="match status" value="1"/>
</dbReference>
<dbReference type="FunFam" id="1.10.730.10:FF:000006">
    <property type="entry name" value="Arginyl-tRNA synthetase 2, mitochondrial"/>
    <property type="match status" value="1"/>
</dbReference>
<dbReference type="AlphaFoldDB" id="A0A9Q0M1Q8"/>
<dbReference type="GO" id="GO:0005524">
    <property type="term" value="F:ATP binding"/>
    <property type="evidence" value="ECO:0007669"/>
    <property type="project" value="UniProtKB-KW"/>
</dbReference>
<dbReference type="InterPro" id="IPR014729">
    <property type="entry name" value="Rossmann-like_a/b/a_fold"/>
</dbReference>
<dbReference type="Gene3D" id="1.10.730.10">
    <property type="entry name" value="Isoleucyl-tRNA Synthetase, Domain 1"/>
    <property type="match status" value="1"/>
</dbReference>
<evidence type="ECO:0000313" key="14">
    <source>
        <dbReference type="EMBL" id="KAJ6217469.1"/>
    </source>
</evidence>
<evidence type="ECO:0000256" key="7">
    <source>
        <dbReference type="ARBA" id="ARBA00023146"/>
    </source>
</evidence>
<evidence type="ECO:0000256" key="4">
    <source>
        <dbReference type="ARBA" id="ARBA00022741"/>
    </source>
</evidence>
<dbReference type="Pfam" id="PF05746">
    <property type="entry name" value="DALR_1"/>
    <property type="match status" value="1"/>
</dbReference>
<dbReference type="GO" id="GO:0032543">
    <property type="term" value="P:mitochondrial translation"/>
    <property type="evidence" value="ECO:0007669"/>
    <property type="project" value="TreeGrafter"/>
</dbReference>
<reference evidence="14" key="1">
    <citation type="submission" date="2022-12" db="EMBL/GenBank/DDBJ databases">
        <title>Genome assemblies of Blomia tropicalis.</title>
        <authorList>
            <person name="Cui Y."/>
        </authorList>
    </citation>
    <scope>NUCLEOTIDE SEQUENCE</scope>
    <source>
        <tissue evidence="14">Adult mites</tissue>
    </source>
</reference>
<keyword evidence="5 12" id="KW-0067">ATP-binding</keyword>
<evidence type="ECO:0000259" key="13">
    <source>
        <dbReference type="SMART" id="SM00836"/>
    </source>
</evidence>
<evidence type="ECO:0000256" key="11">
    <source>
        <dbReference type="ARBA" id="ARBA00049595"/>
    </source>
</evidence>
<keyword evidence="7 12" id="KW-0030">Aminoacyl-tRNA synthetase</keyword>
<dbReference type="InterPro" id="IPR001412">
    <property type="entry name" value="aa-tRNA-synth_I_CS"/>
</dbReference>
<keyword evidence="6 12" id="KW-0648">Protein biosynthesis</keyword>
<dbReference type="PANTHER" id="PTHR11956">
    <property type="entry name" value="ARGINYL-TRNA SYNTHETASE"/>
    <property type="match status" value="1"/>
</dbReference>
<dbReference type="EC" id="6.1.1.19" evidence="2"/>
<organism evidence="14 15">
    <name type="scientific">Blomia tropicalis</name>
    <name type="common">Mite</name>
    <dbReference type="NCBI Taxonomy" id="40697"/>
    <lineage>
        <taxon>Eukaryota</taxon>
        <taxon>Metazoa</taxon>
        <taxon>Ecdysozoa</taxon>
        <taxon>Arthropoda</taxon>
        <taxon>Chelicerata</taxon>
        <taxon>Arachnida</taxon>
        <taxon>Acari</taxon>
        <taxon>Acariformes</taxon>
        <taxon>Sarcoptiformes</taxon>
        <taxon>Astigmata</taxon>
        <taxon>Glycyphagoidea</taxon>
        <taxon>Echimyopodidae</taxon>
        <taxon>Blomia</taxon>
    </lineage>
</organism>
<dbReference type="InterPro" id="IPR009080">
    <property type="entry name" value="tRNAsynth_Ia_anticodon-bd"/>
</dbReference>
<evidence type="ECO:0000256" key="9">
    <source>
        <dbReference type="ARBA" id="ARBA00039495"/>
    </source>
</evidence>
<dbReference type="EMBL" id="JAPWDV010000003">
    <property type="protein sequence ID" value="KAJ6217469.1"/>
    <property type="molecule type" value="Genomic_DNA"/>
</dbReference>
<keyword evidence="15" id="KW-1185">Reference proteome</keyword>
<evidence type="ECO:0000256" key="6">
    <source>
        <dbReference type="ARBA" id="ARBA00022917"/>
    </source>
</evidence>
<comment type="function">
    <text evidence="11">Catalyzes the attachment of arginine to tRNA(Arg) in a two-step reaction: arginine is first activated by ATP to form Arg-AMP and then transferred to the acceptor end of tRNA(Arg).</text>
</comment>
<dbReference type="InterPro" id="IPR035684">
    <property type="entry name" value="ArgRS_core"/>
</dbReference>
<dbReference type="SMART" id="SM00836">
    <property type="entry name" value="DALR_1"/>
    <property type="match status" value="1"/>
</dbReference>
<comment type="catalytic activity">
    <reaction evidence="10">
        <text>tRNA(Arg) + L-arginine + ATP = L-arginyl-tRNA(Arg) + AMP + diphosphate</text>
        <dbReference type="Rhea" id="RHEA:20301"/>
        <dbReference type="Rhea" id="RHEA-COMP:9658"/>
        <dbReference type="Rhea" id="RHEA-COMP:9673"/>
        <dbReference type="ChEBI" id="CHEBI:30616"/>
        <dbReference type="ChEBI" id="CHEBI:32682"/>
        <dbReference type="ChEBI" id="CHEBI:33019"/>
        <dbReference type="ChEBI" id="CHEBI:78442"/>
        <dbReference type="ChEBI" id="CHEBI:78513"/>
        <dbReference type="ChEBI" id="CHEBI:456215"/>
        <dbReference type="EC" id="6.1.1.19"/>
    </reaction>
</comment>
<feature type="domain" description="DALR anticodon binding" evidence="13">
    <location>
        <begin position="412"/>
        <end position="529"/>
    </location>
</feature>
<dbReference type="SUPFAM" id="SSF52374">
    <property type="entry name" value="Nucleotidylyl transferase"/>
    <property type="match status" value="1"/>
</dbReference>
<dbReference type="InterPro" id="IPR001278">
    <property type="entry name" value="Arg-tRNA-ligase"/>
</dbReference>
<dbReference type="GO" id="GO:0005739">
    <property type="term" value="C:mitochondrion"/>
    <property type="evidence" value="ECO:0007669"/>
    <property type="project" value="TreeGrafter"/>
</dbReference>
<protein>
    <recommendedName>
        <fullName evidence="9">Probable arginine--tRNA ligase, mitochondrial</fullName>
        <ecNumber evidence="2">6.1.1.19</ecNumber>
    </recommendedName>
    <alternativeName>
        <fullName evidence="8">Arginyl-tRNA synthetase</fullName>
    </alternativeName>
</protein>
<evidence type="ECO:0000256" key="3">
    <source>
        <dbReference type="ARBA" id="ARBA00022598"/>
    </source>
</evidence>
<dbReference type="GO" id="GO:0004814">
    <property type="term" value="F:arginine-tRNA ligase activity"/>
    <property type="evidence" value="ECO:0007669"/>
    <property type="project" value="UniProtKB-EC"/>
</dbReference>
<dbReference type="PANTHER" id="PTHR11956:SF11">
    <property type="entry name" value="ARGININE--TRNA LIGASE, MITOCHONDRIAL-RELATED"/>
    <property type="match status" value="1"/>
</dbReference>
<accession>A0A9Q0M1Q8</accession>
<proteinExistence type="inferred from homology"/>
<dbReference type="Proteomes" id="UP001142055">
    <property type="component" value="Chromosome 3"/>
</dbReference>
<evidence type="ECO:0000256" key="5">
    <source>
        <dbReference type="ARBA" id="ARBA00022840"/>
    </source>
</evidence>
<evidence type="ECO:0000313" key="15">
    <source>
        <dbReference type="Proteomes" id="UP001142055"/>
    </source>
</evidence>
<evidence type="ECO:0000256" key="1">
    <source>
        <dbReference type="ARBA" id="ARBA00005594"/>
    </source>
</evidence>
<dbReference type="PROSITE" id="PS00178">
    <property type="entry name" value="AA_TRNA_LIGASE_I"/>
    <property type="match status" value="1"/>
</dbReference>
<dbReference type="Pfam" id="PF00750">
    <property type="entry name" value="tRNA-synt_1d"/>
    <property type="match status" value="1"/>
</dbReference>
<dbReference type="OMA" id="YEFKWER"/>
<gene>
    <name evidence="14" type="ORF">RDWZM_008626</name>
</gene>
<dbReference type="FunFam" id="3.40.50.620:FF:000058">
    <property type="entry name" value="Mitochondrial arginyl-tRNA synthetase"/>
    <property type="match status" value="1"/>
</dbReference>